<dbReference type="Proteomes" id="UP000790787">
    <property type="component" value="Chromosome 11"/>
</dbReference>
<dbReference type="AlphaFoldDB" id="A0A1S4A8X7"/>
<dbReference type="PANTHER" id="PTHR21551:SF24">
    <property type="entry name" value="PROTEIN PAT1 HOMOLOG 2"/>
    <property type="match status" value="1"/>
</dbReference>
<sequence>MERSNSRDIKGLTSSSSSSISDSALFDASQYAFFGLDIAEEVELSGLEDEQENNDLVVGGGLGDDEIHEYHLFEKDEGSVLSSLSDLDDLATTFSKLNRNVTGPRHPGVIGDRGSGSFSRESSSAAEWAKEADFHDWFDQHLSDTECYQESKKWSSQPHISAVHLAESKPLYRTSSYPEQPPQLQHYSSEPILLPKSAFTSFPPPGGRSQPSPHGLSRQNMSSLSAGPQSPYSTANLSSLSNSNMHLTGLPHGLHFGGNIPQLNPAGLSLNTRLQSQWSSHAGLIHGDHSGLLQHQFPHQSGLLSPQFMSPQQLQQQRLHLSVQPSLAHFSALRSQLFSSFPSPSHLGKYGMADLRDPRSKPSHKVRQNVHFSKQSSDAASHKSESYVPQFRSKYMTGDEIESILKMQHSAAHGNDPYVDDYYHQARLAKKASESRSKHRFCPNKEQSSRSRNSTESQPHLHVDAHGRVSFSSIRRPRPLLEVDPPGFVCIEGSGEQKISERPLEQEPMLAARITIEDGFYLLTEVDDIDRLLQFSQPQGGAQLKRKRQILLEGMAASLQLVDPLGKSGSSVGLTPKDDIVFLWLVSLPKGRKLISRYLQLLLPGGELVRIVCMAIFRHLRFLFGGLPPDPEAAETITDLAKIVSKCVSGMDLNSLSACLAAVVCSSEQPPLRPLGSPAGDGASIILKSVLERATHLLTNSQAANSFSMPNPALWQASFDAFFGLLTKYCLSKYGSIMQSILAQSQSDAEIIGPEAARAVSREMPVELLRASLPHTDEHQRKLLLNFAQRSMPVTGFNAHGGSSGHINPESVSC</sequence>
<gene>
    <name evidence="3 4" type="primary">LOC107794986</name>
</gene>
<feature type="compositionally biased region" description="Polar residues" evidence="1">
    <location>
        <begin position="370"/>
        <end position="379"/>
    </location>
</feature>
<proteinExistence type="predicted"/>
<dbReference type="OMA" id="MFVMQAP"/>
<feature type="region of interest" description="Disordered" evidence="1">
    <location>
        <begin position="429"/>
        <end position="469"/>
    </location>
</feature>
<feature type="compositionally biased region" description="Basic and acidic residues" evidence="1">
    <location>
        <begin position="1"/>
        <end position="10"/>
    </location>
</feature>
<dbReference type="RefSeq" id="XP_016473028.1">
    <property type="nucleotide sequence ID" value="XM_016617542.1"/>
</dbReference>
<reference key="1">
    <citation type="journal article" date="2014" name="Nat. Commun.">
        <title>The tobacco genome sequence and its comparison with those of tomato and potato.</title>
        <authorList>
            <person name="Sierro N."/>
            <person name="Battey J.N."/>
            <person name="Ouadi S."/>
            <person name="Bakaher N."/>
            <person name="Bovet L."/>
            <person name="Willig A."/>
            <person name="Goepfert S."/>
            <person name="Peitsch M.C."/>
            <person name="Ivanov N.V."/>
        </authorList>
    </citation>
    <scope>NUCLEOTIDE SEQUENCE [LARGE SCALE GENOMIC DNA]</scope>
    <source>
        <strain>cv. TN90</strain>
    </source>
</reference>
<dbReference type="GeneID" id="107794986"/>
<dbReference type="InterPro" id="IPR039900">
    <property type="entry name" value="Pat1-like"/>
</dbReference>
<dbReference type="GO" id="GO:0003723">
    <property type="term" value="F:RNA binding"/>
    <property type="evidence" value="ECO:0000318"/>
    <property type="project" value="GO_Central"/>
</dbReference>
<feature type="region of interest" description="Disordered" evidence="1">
    <location>
        <begin position="349"/>
        <end position="388"/>
    </location>
</feature>
<evidence type="ECO:0000313" key="2">
    <source>
        <dbReference type="Proteomes" id="UP000790787"/>
    </source>
</evidence>
<dbReference type="GO" id="GO:0000932">
    <property type="term" value="C:P-body"/>
    <property type="evidence" value="ECO:0000318"/>
    <property type="project" value="GO_Central"/>
</dbReference>
<feature type="region of interest" description="Disordered" evidence="1">
    <location>
        <begin position="195"/>
        <end position="238"/>
    </location>
</feature>
<feature type="compositionally biased region" description="Polar residues" evidence="1">
    <location>
        <begin position="209"/>
        <end position="235"/>
    </location>
</feature>
<evidence type="ECO:0008006" key="5">
    <source>
        <dbReference type="Google" id="ProtNLM"/>
    </source>
</evidence>
<dbReference type="KEGG" id="nta:107794986"/>
<dbReference type="PaxDb" id="4097-A0A1S4A8X7"/>
<dbReference type="RefSeq" id="XP_016473029.1">
    <property type="nucleotide sequence ID" value="XM_016617543.1"/>
</dbReference>
<name>A0A1S4A8X7_TOBAC</name>
<feature type="region of interest" description="Disordered" evidence="1">
    <location>
        <begin position="1"/>
        <end position="21"/>
    </location>
</feature>
<evidence type="ECO:0000256" key="1">
    <source>
        <dbReference type="SAM" id="MobiDB-lite"/>
    </source>
</evidence>
<dbReference type="OrthoDB" id="74835at2759"/>
<evidence type="ECO:0000313" key="3">
    <source>
        <dbReference type="RefSeq" id="XP_016473028.1"/>
    </source>
</evidence>
<dbReference type="GO" id="GO:0000290">
    <property type="term" value="P:deadenylation-dependent decapping of nuclear-transcribed mRNA"/>
    <property type="evidence" value="ECO:0000318"/>
    <property type="project" value="GO_Central"/>
</dbReference>
<keyword evidence="2" id="KW-1185">Reference proteome</keyword>
<dbReference type="GO" id="GO:0033962">
    <property type="term" value="P:P-body assembly"/>
    <property type="evidence" value="ECO:0000318"/>
    <property type="project" value="GO_Central"/>
</dbReference>
<accession>A0A1S4A8X7</accession>
<dbReference type="PANTHER" id="PTHR21551">
    <property type="entry name" value="TOPOISOMERASE II-ASSOCIATED PROTEIN PAT1"/>
    <property type="match status" value="1"/>
</dbReference>
<evidence type="ECO:0000313" key="4">
    <source>
        <dbReference type="RefSeq" id="XP_016473029.1"/>
    </source>
</evidence>
<reference evidence="3 4" key="2">
    <citation type="submission" date="2025-04" db="UniProtKB">
        <authorList>
            <consortium name="RefSeq"/>
        </authorList>
    </citation>
    <scope>IDENTIFICATION</scope>
</reference>
<protein>
    <recommendedName>
        <fullName evidence="5">Protein PAT1 homolog 1-like</fullName>
    </recommendedName>
</protein>
<organism evidence="4">
    <name type="scientific">Nicotiana tabacum</name>
    <name type="common">Common tobacco</name>
    <dbReference type="NCBI Taxonomy" id="4097"/>
    <lineage>
        <taxon>Eukaryota</taxon>
        <taxon>Viridiplantae</taxon>
        <taxon>Streptophyta</taxon>
        <taxon>Embryophyta</taxon>
        <taxon>Tracheophyta</taxon>
        <taxon>Spermatophyta</taxon>
        <taxon>Magnoliopsida</taxon>
        <taxon>eudicotyledons</taxon>
        <taxon>Gunneridae</taxon>
        <taxon>Pentapetalae</taxon>
        <taxon>asterids</taxon>
        <taxon>lamiids</taxon>
        <taxon>Solanales</taxon>
        <taxon>Solanaceae</taxon>
        <taxon>Nicotianoideae</taxon>
        <taxon>Nicotianeae</taxon>
        <taxon>Nicotiana</taxon>
    </lineage>
</organism>